<accession>A0ABR2Q8G7</accession>
<dbReference type="Proteomes" id="UP001396334">
    <property type="component" value="Unassembled WGS sequence"/>
</dbReference>
<evidence type="ECO:0000256" key="1">
    <source>
        <dbReference type="SAM" id="MobiDB-lite"/>
    </source>
</evidence>
<feature type="region of interest" description="Disordered" evidence="1">
    <location>
        <begin position="1"/>
        <end position="60"/>
    </location>
</feature>
<reference evidence="2 3" key="1">
    <citation type="journal article" date="2024" name="G3 (Bethesda)">
        <title>Genome assembly of Hibiscus sabdariffa L. provides insights into metabolisms of medicinal natural products.</title>
        <authorList>
            <person name="Kim T."/>
        </authorList>
    </citation>
    <scope>NUCLEOTIDE SEQUENCE [LARGE SCALE GENOMIC DNA]</scope>
    <source>
        <strain evidence="2">TK-2024</strain>
        <tissue evidence="2">Old leaves</tissue>
    </source>
</reference>
<sequence length="91" mass="9190">MGQTVVGLATAGLKGRAGPERVGCLTRRPTRAPTAGDTKTDDGSEHGSSEGATGCGRGVREGQPWVLAEVCRQGTIGGGNSREAGTMGQHI</sequence>
<protein>
    <submittedName>
        <fullName evidence="2">Uncharacterized protein</fullName>
    </submittedName>
</protein>
<keyword evidence="3" id="KW-1185">Reference proteome</keyword>
<feature type="compositionally biased region" description="Basic and acidic residues" evidence="1">
    <location>
        <begin position="38"/>
        <end position="48"/>
    </location>
</feature>
<gene>
    <name evidence="2" type="ORF">V6N11_020462</name>
</gene>
<evidence type="ECO:0000313" key="3">
    <source>
        <dbReference type="Proteomes" id="UP001396334"/>
    </source>
</evidence>
<proteinExistence type="predicted"/>
<comment type="caution">
    <text evidence="2">The sequence shown here is derived from an EMBL/GenBank/DDBJ whole genome shotgun (WGS) entry which is preliminary data.</text>
</comment>
<dbReference type="EMBL" id="JBBPBN010000043">
    <property type="protein sequence ID" value="KAK8996968.1"/>
    <property type="molecule type" value="Genomic_DNA"/>
</dbReference>
<organism evidence="2 3">
    <name type="scientific">Hibiscus sabdariffa</name>
    <name type="common">roselle</name>
    <dbReference type="NCBI Taxonomy" id="183260"/>
    <lineage>
        <taxon>Eukaryota</taxon>
        <taxon>Viridiplantae</taxon>
        <taxon>Streptophyta</taxon>
        <taxon>Embryophyta</taxon>
        <taxon>Tracheophyta</taxon>
        <taxon>Spermatophyta</taxon>
        <taxon>Magnoliopsida</taxon>
        <taxon>eudicotyledons</taxon>
        <taxon>Gunneridae</taxon>
        <taxon>Pentapetalae</taxon>
        <taxon>rosids</taxon>
        <taxon>malvids</taxon>
        <taxon>Malvales</taxon>
        <taxon>Malvaceae</taxon>
        <taxon>Malvoideae</taxon>
        <taxon>Hibiscus</taxon>
    </lineage>
</organism>
<name>A0ABR2Q8G7_9ROSI</name>
<evidence type="ECO:0000313" key="2">
    <source>
        <dbReference type="EMBL" id="KAK8996968.1"/>
    </source>
</evidence>